<proteinExistence type="predicted"/>
<evidence type="ECO:0000313" key="2">
    <source>
        <dbReference type="Proteomes" id="UP001597108"/>
    </source>
</evidence>
<dbReference type="RefSeq" id="WP_386074366.1">
    <property type="nucleotide sequence ID" value="NZ_JBHTJT010000010.1"/>
</dbReference>
<name>A0ABW3IRR4_9RHOB</name>
<keyword evidence="2" id="KW-1185">Reference proteome</keyword>
<dbReference type="EMBL" id="JBHTJT010000010">
    <property type="protein sequence ID" value="MFD0980028.1"/>
    <property type="molecule type" value="Genomic_DNA"/>
</dbReference>
<evidence type="ECO:0000313" key="1">
    <source>
        <dbReference type="EMBL" id="MFD0980028.1"/>
    </source>
</evidence>
<comment type="caution">
    <text evidence="1">The sequence shown here is derived from an EMBL/GenBank/DDBJ whole genome shotgun (WGS) entry which is preliminary data.</text>
</comment>
<gene>
    <name evidence="1" type="ORF">ACFQ2S_10230</name>
</gene>
<accession>A0ABW3IRR4</accession>
<sequence>MNNIARLTLPFVTDSPSGVSGLGDATLFNLAAFDRSWGRFGVGAVALLPTGADGVSAEKWGLGPALGFTARPDWGLYGLFNQNIFDVAGDDDRPDVNLSTLQPIFNVPLGNGWAVGASEMTFVWDWDRDEFTSLPLGMKVSKLVQVGGRPMQFQVSYEHNFYDDGIVPEDTIGFTVKILVPKGG</sequence>
<protein>
    <submittedName>
        <fullName evidence="1">Uncharacterized protein</fullName>
    </submittedName>
</protein>
<organism evidence="1 2">
    <name type="scientific">Tropicimonas aquimaris</name>
    <dbReference type="NCBI Taxonomy" id="914152"/>
    <lineage>
        <taxon>Bacteria</taxon>
        <taxon>Pseudomonadati</taxon>
        <taxon>Pseudomonadota</taxon>
        <taxon>Alphaproteobacteria</taxon>
        <taxon>Rhodobacterales</taxon>
        <taxon>Roseobacteraceae</taxon>
        <taxon>Tropicimonas</taxon>
    </lineage>
</organism>
<reference evidence="2" key="1">
    <citation type="journal article" date="2019" name="Int. J. Syst. Evol. Microbiol.">
        <title>The Global Catalogue of Microorganisms (GCM) 10K type strain sequencing project: providing services to taxonomists for standard genome sequencing and annotation.</title>
        <authorList>
            <consortium name="The Broad Institute Genomics Platform"/>
            <consortium name="The Broad Institute Genome Sequencing Center for Infectious Disease"/>
            <person name="Wu L."/>
            <person name="Ma J."/>
        </authorList>
    </citation>
    <scope>NUCLEOTIDE SEQUENCE [LARGE SCALE GENOMIC DNA]</scope>
    <source>
        <strain evidence="2">CCUG 60524</strain>
    </source>
</reference>
<dbReference type="Proteomes" id="UP001597108">
    <property type="component" value="Unassembled WGS sequence"/>
</dbReference>